<keyword evidence="3" id="KW-1185">Reference proteome</keyword>
<name>A0ABV2AA18_9GAMM</name>
<organism evidence="2 3">
    <name type="scientific">Sinimarinibacterium thermocellulolyticum</name>
    <dbReference type="NCBI Taxonomy" id="3170016"/>
    <lineage>
        <taxon>Bacteria</taxon>
        <taxon>Pseudomonadati</taxon>
        <taxon>Pseudomonadota</taxon>
        <taxon>Gammaproteobacteria</taxon>
        <taxon>Nevskiales</taxon>
        <taxon>Nevskiaceae</taxon>
        <taxon>Sinimarinibacterium</taxon>
    </lineage>
</organism>
<dbReference type="EMBL" id="JBEPIJ010000008">
    <property type="protein sequence ID" value="MES0874008.1"/>
    <property type="molecule type" value="Genomic_DNA"/>
</dbReference>
<comment type="caution">
    <text evidence="2">The sequence shown here is derived from an EMBL/GenBank/DDBJ whole genome shotgun (WGS) entry which is preliminary data.</text>
</comment>
<feature type="region of interest" description="Disordered" evidence="1">
    <location>
        <begin position="148"/>
        <end position="189"/>
    </location>
</feature>
<feature type="region of interest" description="Disordered" evidence="1">
    <location>
        <begin position="1"/>
        <end position="21"/>
    </location>
</feature>
<sequence>MGSTSASRVERTAVGLPPGDTARLRVILPGSVEGCVASPRGPQSPPSQSSSLRATAPSGASDEPPSRGRNQVGFACYVSPSYFAGDDPFADFIVHEAAHIFHNCKRRTIGLRETRRREWLLDIELGERETFAYSCEAYARIVARAKSPAERRALAAEYGSKRRISEERVDPSRSPASSQRRRTRGTDGR</sequence>
<feature type="compositionally biased region" description="Low complexity" evidence="1">
    <location>
        <begin position="38"/>
        <end position="51"/>
    </location>
</feature>
<evidence type="ECO:0000256" key="1">
    <source>
        <dbReference type="SAM" id="MobiDB-lite"/>
    </source>
</evidence>
<reference evidence="2 3" key="1">
    <citation type="submission" date="2024-06" db="EMBL/GenBank/DDBJ databases">
        <authorList>
            <person name="Li Z."/>
            <person name="Jiang Y."/>
        </authorList>
    </citation>
    <scope>NUCLEOTIDE SEQUENCE [LARGE SCALE GENOMIC DNA]</scope>
    <source>
        <strain evidence="2 3">HSW-8</strain>
    </source>
</reference>
<feature type="compositionally biased region" description="Basic and acidic residues" evidence="1">
    <location>
        <begin position="148"/>
        <end position="171"/>
    </location>
</feature>
<feature type="region of interest" description="Disordered" evidence="1">
    <location>
        <begin position="34"/>
        <end position="69"/>
    </location>
</feature>
<proteinExistence type="predicted"/>
<evidence type="ECO:0000313" key="2">
    <source>
        <dbReference type="EMBL" id="MES0874008.1"/>
    </source>
</evidence>
<dbReference type="RefSeq" id="WP_352888941.1">
    <property type="nucleotide sequence ID" value="NZ_JBEPIJ010000008.1"/>
</dbReference>
<accession>A0ABV2AA18</accession>
<protein>
    <submittedName>
        <fullName evidence="2">Uncharacterized protein</fullName>
    </submittedName>
</protein>
<gene>
    <name evidence="2" type="ORF">ABSH63_08335</name>
</gene>
<evidence type="ECO:0000313" key="3">
    <source>
        <dbReference type="Proteomes" id="UP001465331"/>
    </source>
</evidence>
<dbReference type="Proteomes" id="UP001465331">
    <property type="component" value="Unassembled WGS sequence"/>
</dbReference>